<evidence type="ECO:0000256" key="7">
    <source>
        <dbReference type="ARBA" id="ARBA00022990"/>
    </source>
</evidence>
<feature type="binding site" evidence="11">
    <location>
        <position position="104"/>
    </location>
    <ligand>
        <name>Zn(2+)</name>
        <dbReference type="ChEBI" id="CHEBI:29105"/>
    </ligand>
</feature>
<evidence type="ECO:0000313" key="12">
    <source>
        <dbReference type="EMBL" id="KAG5213308.1"/>
    </source>
</evidence>
<evidence type="ECO:0000256" key="1">
    <source>
        <dbReference type="ARBA" id="ARBA00004273"/>
    </source>
</evidence>
<dbReference type="PANTHER" id="PTHR10122">
    <property type="entry name" value="CYTOCHROME C OXIDASE SUBUNIT 5B, MITOCHONDRIAL"/>
    <property type="match status" value="1"/>
</dbReference>
<keyword evidence="8" id="KW-0496">Mitochondrion</keyword>
<evidence type="ECO:0000256" key="2">
    <source>
        <dbReference type="ARBA" id="ARBA00020224"/>
    </source>
</evidence>
<dbReference type="PANTHER" id="PTHR10122:SF20">
    <property type="entry name" value="CYTOCHROME C OXIDASE SUBUNIT 5B, MITOCHONDRIAL"/>
    <property type="match status" value="1"/>
</dbReference>
<evidence type="ECO:0000256" key="11">
    <source>
        <dbReference type="PIRSR" id="PIRSR602124-1"/>
    </source>
</evidence>
<dbReference type="GO" id="GO:0045277">
    <property type="term" value="C:respiratory chain complex IV"/>
    <property type="evidence" value="ECO:0007669"/>
    <property type="project" value="InterPro"/>
</dbReference>
<dbReference type="Gene3D" id="2.60.11.10">
    <property type="entry name" value="Cytochrome c oxidase, subunit Vb"/>
    <property type="match status" value="1"/>
</dbReference>
<dbReference type="Pfam" id="PF01215">
    <property type="entry name" value="COX5B"/>
    <property type="match status" value="1"/>
</dbReference>
<dbReference type="GO" id="GO:0006123">
    <property type="term" value="P:mitochondrial electron transport, cytochrome c to oxygen"/>
    <property type="evidence" value="ECO:0007669"/>
    <property type="project" value="InterPro"/>
</dbReference>
<accession>A0A836D5F2</accession>
<evidence type="ECO:0000256" key="8">
    <source>
        <dbReference type="ARBA" id="ARBA00023128"/>
    </source>
</evidence>
<comment type="subcellular location">
    <subcellularLocation>
        <location evidence="1">Mitochondrion inner membrane</location>
    </subcellularLocation>
</comment>
<evidence type="ECO:0000256" key="5">
    <source>
        <dbReference type="ARBA" id="ARBA00022833"/>
    </source>
</evidence>
<evidence type="ECO:0000313" key="13">
    <source>
        <dbReference type="Proteomes" id="UP000664991"/>
    </source>
</evidence>
<comment type="caution">
    <text evidence="12">The sequence shown here is derived from an EMBL/GenBank/DDBJ whole genome shotgun (WGS) entry which is preliminary data.</text>
</comment>
<feature type="binding site" evidence="11">
    <location>
        <position position="89"/>
    </location>
    <ligand>
        <name>Zn(2+)</name>
        <dbReference type="ChEBI" id="CHEBI:29105"/>
    </ligand>
</feature>
<protein>
    <recommendedName>
        <fullName evidence="2">Cytochrome c oxidase subunit 5B, mitochondrial</fullName>
    </recommendedName>
    <alternativeName>
        <fullName evidence="10">Cytochrome c oxidase polypeptide Vb</fullName>
    </alternativeName>
</protein>
<dbReference type="InterPro" id="IPR036972">
    <property type="entry name" value="Cyt_c_oxidase_su5b_sf"/>
</dbReference>
<keyword evidence="3 11" id="KW-0479">Metal-binding</keyword>
<keyword evidence="6" id="KW-0809">Transit peptide</keyword>
<feature type="binding site" evidence="11">
    <location>
        <position position="107"/>
    </location>
    <ligand>
        <name>Zn(2+)</name>
        <dbReference type="ChEBI" id="CHEBI:29105"/>
    </ligand>
</feature>
<sequence length="120" mass="12743">MTSRLFCIAGVLAPKARSANGVTTVCSMASGGGVPTGDEQVMGCRGRSHLLYARALLTLYTCPKATSATKKDPNLVPSITNKQKLGYTCAVIGFWLHKGKTSPCPRCGAHYKLVPHQLAH</sequence>
<organism evidence="12 13">
    <name type="scientific">Ovis aries</name>
    <name type="common">Sheep</name>
    <dbReference type="NCBI Taxonomy" id="9940"/>
    <lineage>
        <taxon>Eukaryota</taxon>
        <taxon>Metazoa</taxon>
        <taxon>Chordata</taxon>
        <taxon>Craniata</taxon>
        <taxon>Vertebrata</taxon>
        <taxon>Euteleostomi</taxon>
        <taxon>Mammalia</taxon>
        <taxon>Eutheria</taxon>
        <taxon>Laurasiatheria</taxon>
        <taxon>Artiodactyla</taxon>
        <taxon>Ruminantia</taxon>
        <taxon>Pecora</taxon>
        <taxon>Bovidae</taxon>
        <taxon>Caprinae</taxon>
        <taxon>Ovis</taxon>
    </lineage>
</organism>
<dbReference type="GO" id="GO:0046872">
    <property type="term" value="F:metal ion binding"/>
    <property type="evidence" value="ECO:0007669"/>
    <property type="project" value="UniProtKB-KW"/>
</dbReference>
<evidence type="ECO:0000256" key="6">
    <source>
        <dbReference type="ARBA" id="ARBA00022946"/>
    </source>
</evidence>
<dbReference type="EMBL" id="JAEMGP010000002">
    <property type="protein sequence ID" value="KAG5213308.1"/>
    <property type="molecule type" value="Genomic_DNA"/>
</dbReference>
<dbReference type="SUPFAM" id="SSF57802">
    <property type="entry name" value="Rubredoxin-like"/>
    <property type="match status" value="1"/>
</dbReference>
<reference evidence="12 13" key="1">
    <citation type="submission" date="2020-12" db="EMBL/GenBank/DDBJ databases">
        <title>De novo assembly of Tibetan sheep genome.</title>
        <authorList>
            <person name="Li X."/>
        </authorList>
    </citation>
    <scope>NUCLEOTIDE SEQUENCE [LARGE SCALE GENOMIC DNA]</scope>
    <source>
        <tissue evidence="12">Heart</tissue>
    </source>
</reference>
<evidence type="ECO:0000256" key="4">
    <source>
        <dbReference type="ARBA" id="ARBA00022792"/>
    </source>
</evidence>
<keyword evidence="4" id="KW-0999">Mitochondrion inner membrane</keyword>
<evidence type="ECO:0000256" key="3">
    <source>
        <dbReference type="ARBA" id="ARBA00022723"/>
    </source>
</evidence>
<dbReference type="AlphaFoldDB" id="A0A836D5F2"/>
<evidence type="ECO:0000256" key="10">
    <source>
        <dbReference type="ARBA" id="ARBA00031048"/>
    </source>
</evidence>
<proteinExistence type="predicted"/>
<dbReference type="PROSITE" id="PS51359">
    <property type="entry name" value="COX5B_2"/>
    <property type="match status" value="1"/>
</dbReference>
<keyword evidence="9" id="KW-0472">Membrane</keyword>
<evidence type="ECO:0000256" key="9">
    <source>
        <dbReference type="ARBA" id="ARBA00023136"/>
    </source>
</evidence>
<keyword evidence="7" id="KW-0007">Acetylation</keyword>
<name>A0A836D5F2_SHEEP</name>
<gene>
    <name evidence="12" type="ORF">JEQ12_009094</name>
</gene>
<keyword evidence="5 11" id="KW-0862">Zinc</keyword>
<dbReference type="InterPro" id="IPR002124">
    <property type="entry name" value="Cyt_c_oxidase_su5b"/>
</dbReference>
<dbReference type="Proteomes" id="UP000664991">
    <property type="component" value="Unassembled WGS sequence"/>
</dbReference>
<dbReference type="GO" id="GO:0005743">
    <property type="term" value="C:mitochondrial inner membrane"/>
    <property type="evidence" value="ECO:0007669"/>
    <property type="project" value="UniProtKB-SubCell"/>
</dbReference>